<dbReference type="VEuPathDB" id="FungiDB:HCDG_07017"/>
<name>C6HLD6_AJECH</name>
<protein>
    <submittedName>
        <fullName evidence="1">Uncharacterized protein</fullName>
    </submittedName>
</protein>
<gene>
    <name evidence="1" type="ORF">HCDG_07017</name>
</gene>
<dbReference type="HOGENOM" id="CLU_1474771_0_0_1"/>
<dbReference type="AlphaFoldDB" id="C6HLD6"/>
<sequence>MAPHILKREVATTPIPRPTVKLQPGGSPHRLLVSEKVIWTSTSWFDLNNHNTWLHMVYRLTAMYASPFVLVVADMGVVWEEKESVRTLSNDVNARARYERMPVTFEIKDGTIDFVQPPNAGSFSARPDEHVRYHRKIKIHSAPTTRPDYGGGIRWAIAVPSLLKQLYCARFHVAEFLQHELSF</sequence>
<dbReference type="EMBL" id="GG692430">
    <property type="protein sequence ID" value="EER39073.1"/>
    <property type="molecule type" value="Genomic_DNA"/>
</dbReference>
<reference evidence="2" key="1">
    <citation type="submission" date="2009-05" db="EMBL/GenBank/DDBJ databases">
        <title>The genome sequence of Ajellomyces capsulatus strain H143.</title>
        <authorList>
            <person name="Champion M."/>
            <person name="Cuomo C.A."/>
            <person name="Ma L.-J."/>
            <person name="Henn M.R."/>
            <person name="Sil A."/>
            <person name="Goldman B."/>
            <person name="Young S.K."/>
            <person name="Kodira C.D."/>
            <person name="Zeng Q."/>
            <person name="Koehrsen M."/>
            <person name="Alvarado L."/>
            <person name="Berlin A.M."/>
            <person name="Borenstein D."/>
            <person name="Chen Z."/>
            <person name="Engels R."/>
            <person name="Freedman E."/>
            <person name="Gellesch M."/>
            <person name="Goldberg J."/>
            <person name="Griggs A."/>
            <person name="Gujja S."/>
            <person name="Heiman D.I."/>
            <person name="Hepburn T.A."/>
            <person name="Howarth C."/>
            <person name="Jen D."/>
            <person name="Larson L."/>
            <person name="Lewis B."/>
            <person name="Mehta T."/>
            <person name="Park D."/>
            <person name="Pearson M."/>
            <person name="Roberts A."/>
            <person name="Saif S."/>
            <person name="Shea T.D."/>
            <person name="Shenoy N."/>
            <person name="Sisk P."/>
            <person name="Stolte C."/>
            <person name="Sykes S."/>
            <person name="Walk T."/>
            <person name="White J."/>
            <person name="Yandava C."/>
            <person name="Klein B."/>
            <person name="McEwen J.G."/>
            <person name="Puccia R."/>
            <person name="Goldman G.H."/>
            <person name="Felipe M.S."/>
            <person name="Nino-Vega G."/>
            <person name="San-Blas G."/>
            <person name="Taylor J.W."/>
            <person name="Mendoza L."/>
            <person name="Galagan J.E."/>
            <person name="Nusbaum C."/>
            <person name="Birren B.W."/>
        </authorList>
    </citation>
    <scope>NUCLEOTIDE SEQUENCE [LARGE SCALE GENOMIC DNA]</scope>
    <source>
        <strain evidence="2">H143</strain>
    </source>
</reference>
<evidence type="ECO:0000313" key="2">
    <source>
        <dbReference type="Proteomes" id="UP000002624"/>
    </source>
</evidence>
<dbReference type="Proteomes" id="UP000002624">
    <property type="component" value="Unassembled WGS sequence"/>
</dbReference>
<organism evidence="1 2">
    <name type="scientific">Ajellomyces capsulatus (strain H143)</name>
    <name type="common">Darling's disease fungus</name>
    <name type="synonym">Histoplasma capsulatum</name>
    <dbReference type="NCBI Taxonomy" id="544712"/>
    <lineage>
        <taxon>Eukaryota</taxon>
        <taxon>Fungi</taxon>
        <taxon>Dikarya</taxon>
        <taxon>Ascomycota</taxon>
        <taxon>Pezizomycotina</taxon>
        <taxon>Eurotiomycetes</taxon>
        <taxon>Eurotiomycetidae</taxon>
        <taxon>Onygenales</taxon>
        <taxon>Ajellomycetaceae</taxon>
        <taxon>Histoplasma</taxon>
    </lineage>
</organism>
<evidence type="ECO:0000313" key="1">
    <source>
        <dbReference type="EMBL" id="EER39073.1"/>
    </source>
</evidence>
<accession>C6HLD6</accession>
<proteinExistence type="predicted"/>